<dbReference type="AlphaFoldDB" id="A0A6P0UIW4"/>
<dbReference type="EMBL" id="JAABOO010000002">
    <property type="protein sequence ID" value="NER13311.1"/>
    <property type="molecule type" value="Genomic_DNA"/>
</dbReference>
<dbReference type="Proteomes" id="UP000468581">
    <property type="component" value="Unassembled WGS sequence"/>
</dbReference>
<evidence type="ECO:0000313" key="2">
    <source>
        <dbReference type="Proteomes" id="UP000468581"/>
    </source>
</evidence>
<keyword evidence="2" id="KW-1185">Reference proteome</keyword>
<reference evidence="1 2" key="1">
    <citation type="submission" date="2020-01" db="EMBL/GenBank/DDBJ databases">
        <title>Leptobacterium flavescens.</title>
        <authorList>
            <person name="Wang G."/>
        </authorList>
    </citation>
    <scope>NUCLEOTIDE SEQUENCE [LARGE SCALE GENOMIC DNA]</scope>
    <source>
        <strain evidence="1 2">KCTC 22160</strain>
    </source>
</reference>
<comment type="caution">
    <text evidence="1">The sequence shown here is derived from an EMBL/GenBank/DDBJ whole genome shotgun (WGS) entry which is preliminary data.</text>
</comment>
<evidence type="ECO:0000313" key="1">
    <source>
        <dbReference type="EMBL" id="NER13311.1"/>
    </source>
</evidence>
<organism evidence="1 2">
    <name type="scientific">Leptobacterium flavescens</name>
    <dbReference type="NCBI Taxonomy" id="472055"/>
    <lineage>
        <taxon>Bacteria</taxon>
        <taxon>Pseudomonadati</taxon>
        <taxon>Bacteroidota</taxon>
        <taxon>Flavobacteriia</taxon>
        <taxon>Flavobacteriales</taxon>
        <taxon>Flavobacteriaceae</taxon>
        <taxon>Leptobacterium</taxon>
    </lineage>
</organism>
<dbReference type="RefSeq" id="WP_163606354.1">
    <property type="nucleotide sequence ID" value="NZ_JAABOO010000002.1"/>
</dbReference>
<name>A0A6P0UIW4_9FLAO</name>
<protein>
    <submittedName>
        <fullName evidence="1">Uncharacterized protein</fullName>
    </submittedName>
</protein>
<gene>
    <name evidence="1" type="ORF">GWK08_07670</name>
</gene>
<proteinExistence type="predicted"/>
<sequence>MKEKEYLYKLMHSVLIQIRAEAYERNDKKSFRLCDLLHNVPLKLLTIEQDNGYIKIYQELVRYAKSNGMEPWLDSEIKEIEKS</sequence>
<accession>A0A6P0UIW4</accession>